<dbReference type="EMBL" id="FOTW01000007">
    <property type="protein sequence ID" value="SFL77735.1"/>
    <property type="molecule type" value="Genomic_DNA"/>
</dbReference>
<accession>A0A1I4KG27</accession>
<dbReference type="Proteomes" id="UP000199470">
    <property type="component" value="Unassembled WGS sequence"/>
</dbReference>
<keyword evidence="4" id="KW-1185">Reference proteome</keyword>
<name>A0A1I4KG27_9BURK</name>
<dbReference type="InterPro" id="IPR037053">
    <property type="entry name" value="Phage_tail_collar_dom_sf"/>
</dbReference>
<dbReference type="Gene3D" id="3.90.1340.10">
    <property type="entry name" value="Phage tail collar domain"/>
    <property type="match status" value="1"/>
</dbReference>
<reference evidence="3 4" key="1">
    <citation type="submission" date="2016-10" db="EMBL/GenBank/DDBJ databases">
        <authorList>
            <person name="de Groot N.N."/>
        </authorList>
    </citation>
    <scope>NUCLEOTIDE SEQUENCE [LARGE SCALE GENOMIC DNA]</scope>
    <source>
        <strain evidence="3 4">ATCC 43154</strain>
    </source>
</reference>
<dbReference type="Pfam" id="PF07484">
    <property type="entry name" value="Collar"/>
    <property type="match status" value="1"/>
</dbReference>
<feature type="transmembrane region" description="Helical" evidence="1">
    <location>
        <begin position="153"/>
        <end position="169"/>
    </location>
</feature>
<evidence type="ECO:0000313" key="3">
    <source>
        <dbReference type="EMBL" id="SFL77735.1"/>
    </source>
</evidence>
<feature type="domain" description="Phage tail collar" evidence="2">
    <location>
        <begin position="7"/>
        <end position="63"/>
    </location>
</feature>
<evidence type="ECO:0000259" key="2">
    <source>
        <dbReference type="Pfam" id="PF07484"/>
    </source>
</evidence>
<keyword evidence="1" id="KW-0472">Membrane</keyword>
<keyword evidence="1" id="KW-0812">Transmembrane</keyword>
<dbReference type="SUPFAM" id="SSF88874">
    <property type="entry name" value="Receptor-binding domain of short tail fibre protein gp12"/>
    <property type="match status" value="1"/>
</dbReference>
<gene>
    <name evidence="3" type="ORF">SAMN02982985_01489</name>
</gene>
<evidence type="ECO:0000313" key="4">
    <source>
        <dbReference type="Proteomes" id="UP000199470"/>
    </source>
</evidence>
<dbReference type="OrthoDB" id="8613813at2"/>
<organism evidence="3 4">
    <name type="scientific">Rugamonas rubra</name>
    <dbReference type="NCBI Taxonomy" id="758825"/>
    <lineage>
        <taxon>Bacteria</taxon>
        <taxon>Pseudomonadati</taxon>
        <taxon>Pseudomonadota</taxon>
        <taxon>Betaproteobacteria</taxon>
        <taxon>Burkholderiales</taxon>
        <taxon>Oxalobacteraceae</taxon>
        <taxon>Telluria group</taxon>
        <taxon>Rugamonas</taxon>
    </lineage>
</organism>
<protein>
    <submittedName>
        <fullName evidence="3">Microcystin-dependent protein</fullName>
    </submittedName>
</protein>
<sequence length="173" mass="17868">MADPYVGEIRMFAGNFAPQNWMFCNGAVLSIAAYDMLFSLITTTYGGDGQTTFALPDLRGRLPVASGTDRSGRTYNLGQAGGVEEVTLGAGQMPAHTHALAASSDRATPAAGASTGLLANTGGSLLYAHPASPAPMRDNAISSAGGSMPHSNMAPYLCISFIIAVYGMYPQQA</sequence>
<evidence type="ECO:0000256" key="1">
    <source>
        <dbReference type="SAM" id="Phobius"/>
    </source>
</evidence>
<proteinExistence type="predicted"/>
<dbReference type="InterPro" id="IPR011083">
    <property type="entry name" value="Phage_tail_collar_dom"/>
</dbReference>
<dbReference type="RefSeq" id="WP_093385750.1">
    <property type="nucleotide sequence ID" value="NZ_FOTW01000007.1"/>
</dbReference>
<keyword evidence="1" id="KW-1133">Transmembrane helix</keyword>
<dbReference type="AlphaFoldDB" id="A0A1I4KG27"/>
<dbReference type="STRING" id="758825.SAMN02982985_01489"/>